<dbReference type="GO" id="GO:0000139">
    <property type="term" value="C:Golgi membrane"/>
    <property type="evidence" value="ECO:0007669"/>
    <property type="project" value="InterPro"/>
</dbReference>
<evidence type="ECO:0000313" key="3">
    <source>
        <dbReference type="Proteomes" id="UP001497525"/>
    </source>
</evidence>
<feature type="transmembrane region" description="Helical" evidence="1">
    <location>
        <begin position="282"/>
        <end position="300"/>
    </location>
</feature>
<feature type="transmembrane region" description="Helical" evidence="1">
    <location>
        <begin position="312"/>
        <end position="332"/>
    </location>
</feature>
<dbReference type="EMBL" id="CAXLJL010000244">
    <property type="protein sequence ID" value="CAL5135015.1"/>
    <property type="molecule type" value="Genomic_DNA"/>
</dbReference>
<evidence type="ECO:0000256" key="1">
    <source>
        <dbReference type="SAM" id="Phobius"/>
    </source>
</evidence>
<evidence type="ECO:0000313" key="2">
    <source>
        <dbReference type="EMBL" id="CAL5135015.1"/>
    </source>
</evidence>
<dbReference type="PANTHER" id="PTHR31410">
    <property type="entry name" value="TRANSMEMBRANE PROTEIN 246"/>
    <property type="match status" value="1"/>
</dbReference>
<proteinExistence type="predicted"/>
<organism evidence="2 3">
    <name type="scientific">Calicophoron daubneyi</name>
    <name type="common">Rumen fluke</name>
    <name type="synonym">Paramphistomum daubneyi</name>
    <dbReference type="NCBI Taxonomy" id="300641"/>
    <lineage>
        <taxon>Eukaryota</taxon>
        <taxon>Metazoa</taxon>
        <taxon>Spiralia</taxon>
        <taxon>Lophotrochozoa</taxon>
        <taxon>Platyhelminthes</taxon>
        <taxon>Trematoda</taxon>
        <taxon>Digenea</taxon>
        <taxon>Plagiorchiida</taxon>
        <taxon>Pronocephalata</taxon>
        <taxon>Paramphistomoidea</taxon>
        <taxon>Paramphistomidae</taxon>
        <taxon>Calicophoron</taxon>
    </lineage>
</organism>
<feature type="transmembrane region" description="Helical" evidence="1">
    <location>
        <begin position="16"/>
        <end position="37"/>
    </location>
</feature>
<keyword evidence="1" id="KW-0472">Membrane</keyword>
<gene>
    <name evidence="2" type="ORF">CDAUBV1_LOCUS9090</name>
</gene>
<keyword evidence="1" id="KW-1133">Transmembrane helix</keyword>
<dbReference type="GO" id="GO:0016757">
    <property type="term" value="F:glycosyltransferase activity"/>
    <property type="evidence" value="ECO:0007669"/>
    <property type="project" value="InterPro"/>
</dbReference>
<dbReference type="AlphaFoldDB" id="A0AAV2TF16"/>
<name>A0AAV2TF16_CALDB</name>
<dbReference type="PANTHER" id="PTHR31410:SF1">
    <property type="entry name" value="POST-GPI ATTACHMENT TO PROTEINS FACTOR 4"/>
    <property type="match status" value="1"/>
</dbReference>
<accession>A0AAV2TF16</accession>
<protein>
    <submittedName>
        <fullName evidence="2">Uncharacterized protein</fullName>
    </submittedName>
</protein>
<dbReference type="GO" id="GO:0006506">
    <property type="term" value="P:GPI anchor biosynthetic process"/>
    <property type="evidence" value="ECO:0007669"/>
    <property type="project" value="InterPro"/>
</dbReference>
<sequence>MRPRLGMLRVSRDFRFVHPLSVILFVTLLVYGLIWIVRLDIHTKNYLAARVRNDEELRVARAYTKISEWRQKARNGVFSYMSDDDETTKLEYEELDPAPGLTFAILAPNRRTHEIDAYEPSYLTESLVNLIDSIYHDLSVYGKRFSFVNITLCPTTDDLAHFSELVEVSNLLPKTAIKTRPRAFDNFSLSCRTILDAASCLSQSSSGILSEYNYVILLEDDLMANEYLLNRLWGIVLQLRHHRHPNLVTVPNLRGASENNNAVHLYTPHSSLNYSIRDSSSFAELILISIALMIILFILYLKQWCRSFDFSYNALFVLCTFIICVFIVGLIGRANLLYGWHKLLRDQALLPNNPSSDQPVAALLLSSKIAHGLGSFIQTFNCLQFSPLGKPLPKSRIIYDFLFMHQCPVWFAFPNLFEHRGLYSVYKHGIWDPSVLE</sequence>
<keyword evidence="1" id="KW-0812">Transmembrane</keyword>
<dbReference type="Proteomes" id="UP001497525">
    <property type="component" value="Unassembled WGS sequence"/>
</dbReference>
<comment type="caution">
    <text evidence="2">The sequence shown here is derived from an EMBL/GenBank/DDBJ whole genome shotgun (WGS) entry which is preliminary data.</text>
</comment>
<reference evidence="2" key="1">
    <citation type="submission" date="2024-06" db="EMBL/GenBank/DDBJ databases">
        <authorList>
            <person name="Liu X."/>
            <person name="Lenzi L."/>
            <person name="Haldenby T S."/>
            <person name="Uol C."/>
        </authorList>
    </citation>
    <scope>NUCLEOTIDE SEQUENCE</scope>
</reference>
<dbReference type="InterPro" id="IPR029675">
    <property type="entry name" value="PGAP4"/>
</dbReference>